<keyword evidence="2" id="KW-1185">Reference proteome</keyword>
<gene>
    <name evidence="1" type="ORF">LTR78_008166</name>
</gene>
<reference evidence="1" key="1">
    <citation type="submission" date="2023-07" db="EMBL/GenBank/DDBJ databases">
        <title>Black Yeasts Isolated from many extreme environments.</title>
        <authorList>
            <person name="Coleine C."/>
            <person name="Stajich J.E."/>
            <person name="Selbmann L."/>
        </authorList>
    </citation>
    <scope>NUCLEOTIDE SEQUENCE</scope>
    <source>
        <strain evidence="1">CCFEE 5485</strain>
    </source>
</reference>
<dbReference type="Proteomes" id="UP001274830">
    <property type="component" value="Unassembled WGS sequence"/>
</dbReference>
<comment type="caution">
    <text evidence="1">The sequence shown here is derived from an EMBL/GenBank/DDBJ whole genome shotgun (WGS) entry which is preliminary data.</text>
</comment>
<organism evidence="1 2">
    <name type="scientific">Recurvomyces mirabilis</name>
    <dbReference type="NCBI Taxonomy" id="574656"/>
    <lineage>
        <taxon>Eukaryota</taxon>
        <taxon>Fungi</taxon>
        <taxon>Dikarya</taxon>
        <taxon>Ascomycota</taxon>
        <taxon>Pezizomycotina</taxon>
        <taxon>Dothideomycetes</taxon>
        <taxon>Dothideomycetidae</taxon>
        <taxon>Mycosphaerellales</taxon>
        <taxon>Teratosphaeriaceae</taxon>
        <taxon>Recurvomyces</taxon>
    </lineage>
</organism>
<dbReference type="EMBL" id="JAUTXT010000037">
    <property type="protein sequence ID" value="KAK3671991.1"/>
    <property type="molecule type" value="Genomic_DNA"/>
</dbReference>
<evidence type="ECO:0000313" key="1">
    <source>
        <dbReference type="EMBL" id="KAK3671991.1"/>
    </source>
</evidence>
<dbReference type="AlphaFoldDB" id="A0AAE0TR60"/>
<name>A0AAE0TR60_9PEZI</name>
<proteinExistence type="predicted"/>
<protein>
    <submittedName>
        <fullName evidence="1">Uncharacterized protein</fullName>
    </submittedName>
</protein>
<sequence>MADAAADGTGFYSIGYSGTAGEYGYNYYYGLGSAYACCVAGQNDPDGGQIWYWNFQGSGECEVYNDGGFSQCSQMANTWTIGTFQPIVPVVSNGPCGEFNTYNGDALG</sequence>
<accession>A0AAE0TR60</accession>
<evidence type="ECO:0000313" key="2">
    <source>
        <dbReference type="Proteomes" id="UP001274830"/>
    </source>
</evidence>